<comment type="caution">
    <text evidence="5">The sequence shown here is derived from an EMBL/GenBank/DDBJ whole genome shotgun (WGS) entry which is preliminary data.</text>
</comment>
<dbReference type="CDD" id="cd04038">
    <property type="entry name" value="C2_ArfGAP"/>
    <property type="match status" value="1"/>
</dbReference>
<keyword evidence="2" id="KW-0812">Transmembrane</keyword>
<evidence type="ECO:0008006" key="7">
    <source>
        <dbReference type="Google" id="ProtNLM"/>
    </source>
</evidence>
<evidence type="ECO:0000259" key="4">
    <source>
        <dbReference type="PROSITE" id="PS50115"/>
    </source>
</evidence>
<dbReference type="EMBL" id="JABTTQ020000002">
    <property type="protein sequence ID" value="KAK6163041.1"/>
    <property type="molecule type" value="Genomic_DNA"/>
</dbReference>
<name>A0ABR0XV06_REHGL</name>
<protein>
    <recommendedName>
        <fullName evidence="7">ADP-ribosylation factor GTPase-activating protein AGD11</fullName>
    </recommendedName>
</protein>
<dbReference type="PROSITE" id="PS50004">
    <property type="entry name" value="C2"/>
    <property type="match status" value="1"/>
</dbReference>
<keyword evidence="2" id="KW-1133">Transmembrane helix</keyword>
<evidence type="ECO:0000259" key="3">
    <source>
        <dbReference type="PROSITE" id="PS50004"/>
    </source>
</evidence>
<keyword evidence="1" id="KW-0479">Metal-binding</keyword>
<dbReference type="InterPro" id="IPR044518">
    <property type="entry name" value="ARF_GAP_AGD11/12/13"/>
</dbReference>
<feature type="transmembrane region" description="Helical" evidence="2">
    <location>
        <begin position="388"/>
        <end position="410"/>
    </location>
</feature>
<dbReference type="SMART" id="SM00105">
    <property type="entry name" value="ArfGap"/>
    <property type="match status" value="1"/>
</dbReference>
<organism evidence="5 6">
    <name type="scientific">Rehmannia glutinosa</name>
    <name type="common">Chinese foxglove</name>
    <dbReference type="NCBI Taxonomy" id="99300"/>
    <lineage>
        <taxon>Eukaryota</taxon>
        <taxon>Viridiplantae</taxon>
        <taxon>Streptophyta</taxon>
        <taxon>Embryophyta</taxon>
        <taxon>Tracheophyta</taxon>
        <taxon>Spermatophyta</taxon>
        <taxon>Magnoliopsida</taxon>
        <taxon>eudicotyledons</taxon>
        <taxon>Gunneridae</taxon>
        <taxon>Pentapetalae</taxon>
        <taxon>asterids</taxon>
        <taxon>lamiids</taxon>
        <taxon>Lamiales</taxon>
        <taxon>Orobanchaceae</taxon>
        <taxon>Rehmannieae</taxon>
        <taxon>Rehmannia</taxon>
    </lineage>
</organism>
<dbReference type="InterPro" id="IPR038508">
    <property type="entry name" value="ArfGAP_dom_sf"/>
</dbReference>
<dbReference type="SMART" id="SM00239">
    <property type="entry name" value="C2"/>
    <property type="match status" value="1"/>
</dbReference>
<dbReference type="InterPro" id="IPR037278">
    <property type="entry name" value="ARFGAP/RecO"/>
</dbReference>
<dbReference type="PROSITE" id="PS50115">
    <property type="entry name" value="ARFGAP"/>
    <property type="match status" value="1"/>
</dbReference>
<reference evidence="5 6" key="1">
    <citation type="journal article" date="2021" name="Comput. Struct. Biotechnol. J.">
        <title>De novo genome assembly of the potent medicinal plant Rehmannia glutinosa using nanopore technology.</title>
        <authorList>
            <person name="Ma L."/>
            <person name="Dong C."/>
            <person name="Song C."/>
            <person name="Wang X."/>
            <person name="Zheng X."/>
            <person name="Niu Y."/>
            <person name="Chen S."/>
            <person name="Feng W."/>
        </authorList>
    </citation>
    <scope>NUCLEOTIDE SEQUENCE [LARGE SCALE GENOMIC DNA]</scope>
    <source>
        <strain evidence="5">DH-2019</strain>
    </source>
</reference>
<dbReference type="SUPFAM" id="SSF57863">
    <property type="entry name" value="ArfGap/RecO-like zinc finger"/>
    <property type="match status" value="1"/>
</dbReference>
<evidence type="ECO:0000256" key="2">
    <source>
        <dbReference type="SAM" id="Phobius"/>
    </source>
</evidence>
<proteinExistence type="predicted"/>
<keyword evidence="6" id="KW-1185">Reference proteome</keyword>
<dbReference type="InterPro" id="IPR001164">
    <property type="entry name" value="ArfGAP_dom"/>
</dbReference>
<feature type="domain" description="C2" evidence="3">
    <location>
        <begin position="191"/>
        <end position="305"/>
    </location>
</feature>
<dbReference type="SUPFAM" id="SSF49562">
    <property type="entry name" value="C2 domain (Calcium/lipid-binding domain, CaLB)"/>
    <property type="match status" value="1"/>
</dbReference>
<dbReference type="PRINTS" id="PR00405">
    <property type="entry name" value="REVINTRACTNG"/>
</dbReference>
<dbReference type="Gene3D" id="2.60.40.150">
    <property type="entry name" value="C2 domain"/>
    <property type="match status" value="1"/>
</dbReference>
<dbReference type="PANTHER" id="PTHR46220:SF2">
    <property type="entry name" value="ADP-RIBOSYLATION FACTOR GTPASE-ACTIVATING PROTEIN AGD11-RELATED"/>
    <property type="match status" value="1"/>
</dbReference>
<dbReference type="Pfam" id="PF01412">
    <property type="entry name" value="ArfGap"/>
    <property type="match status" value="1"/>
</dbReference>
<dbReference type="PANTHER" id="PTHR46220">
    <property type="entry name" value="ADP-RIBOSYLATION FACTOR GTPASE-ACTIVATING PROTEIN AGD12"/>
    <property type="match status" value="1"/>
</dbReference>
<dbReference type="InterPro" id="IPR000008">
    <property type="entry name" value="C2_dom"/>
</dbReference>
<evidence type="ECO:0000313" key="5">
    <source>
        <dbReference type="EMBL" id="KAK6163041.1"/>
    </source>
</evidence>
<feature type="domain" description="Arf-GAP" evidence="4">
    <location>
        <begin position="17"/>
        <end position="125"/>
    </location>
</feature>
<accession>A0ABR0XV06</accession>
<evidence type="ECO:0000256" key="1">
    <source>
        <dbReference type="PROSITE-ProRule" id="PRU00288"/>
    </source>
</evidence>
<dbReference type="Proteomes" id="UP001318860">
    <property type="component" value="Unassembled WGS sequence"/>
</dbReference>
<sequence>MSIEQGNGGIENVPGPQRRLESLLSEAGNGFCADCGSPDPKWVSLSIGAFICIKCSGVHRSLGVHITKVLSVKLDEWTDEQVDALIEMGGNNAVNLKYEAHIPECYSKPKPDSSTEERADFIRWKKYELQQFLNSDIQYSCPIPSSSSTHCSSSIFCLQSAPEKKHYKKQTTTRIHDLGHAFRHTWRRSEHKSTKKSNSMAGMVEFVGLINVNIVRGTNLAVRDMVSSDPYVILSLGNQSMRTRVIKNNLNPVWNERLMLSIPENIPPLKLLVYDKDTFSTDDFMGDAEIDIQPLLSAAKASECSSPSEPMQLENCESSKENTLVGDGVITLEDVSSCRVYGLPPEKVCASDVVENSLRVWPSGEAEGEEIQNYGISWVRFASCLDGLYGFALWAPFGYCSLGLIGVLLADELW</sequence>
<dbReference type="CDD" id="cd08204">
    <property type="entry name" value="ArfGap"/>
    <property type="match status" value="1"/>
</dbReference>
<gene>
    <name evidence="5" type="ORF">DH2020_002882</name>
</gene>
<keyword evidence="1" id="KW-0862">Zinc</keyword>
<keyword evidence="2" id="KW-0472">Membrane</keyword>
<dbReference type="Pfam" id="PF00168">
    <property type="entry name" value="C2"/>
    <property type="match status" value="1"/>
</dbReference>
<evidence type="ECO:0000313" key="6">
    <source>
        <dbReference type="Proteomes" id="UP001318860"/>
    </source>
</evidence>
<dbReference type="InterPro" id="IPR035892">
    <property type="entry name" value="C2_domain_sf"/>
</dbReference>
<dbReference type="Gene3D" id="1.10.220.150">
    <property type="entry name" value="Arf GTPase activating protein"/>
    <property type="match status" value="1"/>
</dbReference>
<keyword evidence="1" id="KW-0863">Zinc-finger</keyword>